<dbReference type="PANTHER" id="PTHR45947:SF3">
    <property type="entry name" value="SULFOQUINOVOSYL TRANSFERASE SQD2"/>
    <property type="match status" value="1"/>
</dbReference>
<evidence type="ECO:0000313" key="5">
    <source>
        <dbReference type="EMBL" id="PLR97978.1"/>
    </source>
</evidence>
<gene>
    <name evidence="4" type="ORF">CU635_13180</name>
    <name evidence="5" type="ORF">CVD25_09160</name>
</gene>
<dbReference type="Proteomes" id="UP000234951">
    <property type="component" value="Unassembled WGS sequence"/>
</dbReference>
<dbReference type="InterPro" id="IPR001296">
    <property type="entry name" value="Glyco_trans_1"/>
</dbReference>
<dbReference type="Pfam" id="PF13439">
    <property type="entry name" value="Glyco_transf_4"/>
    <property type="match status" value="1"/>
</dbReference>
<feature type="domain" description="Glycosyl transferase family 1" evidence="2">
    <location>
        <begin position="185"/>
        <end position="354"/>
    </location>
</feature>
<evidence type="ECO:0000313" key="4">
    <source>
        <dbReference type="EMBL" id="PLR82116.1"/>
    </source>
</evidence>
<comment type="similarity">
    <text evidence="1">Belongs to the glycosyltransferase group 1 family. Glycosyltransferase 4 subfamily.</text>
</comment>
<accession>A0A2N5GKT6</accession>
<dbReference type="Proteomes" id="UP000235114">
    <property type="component" value="Unassembled WGS sequence"/>
</dbReference>
<evidence type="ECO:0000313" key="6">
    <source>
        <dbReference type="Proteomes" id="UP000234951"/>
    </source>
</evidence>
<dbReference type="SUPFAM" id="SSF53756">
    <property type="entry name" value="UDP-Glycosyltransferase/glycogen phosphorylase"/>
    <property type="match status" value="1"/>
</dbReference>
<dbReference type="OrthoDB" id="139410at2"/>
<keyword evidence="7" id="KW-1185">Reference proteome</keyword>
<dbReference type="EMBL" id="PGVD01000025">
    <property type="protein sequence ID" value="PLR97978.1"/>
    <property type="molecule type" value="Genomic_DNA"/>
</dbReference>
<name>A0A2N5GKT6_9BACI</name>
<dbReference type="CDD" id="cd03801">
    <property type="entry name" value="GT4_PimA-like"/>
    <property type="match status" value="1"/>
</dbReference>
<dbReference type="AlphaFoldDB" id="A0A2N5GKT6"/>
<dbReference type="Pfam" id="PF00534">
    <property type="entry name" value="Glycos_transf_1"/>
    <property type="match status" value="1"/>
</dbReference>
<protein>
    <submittedName>
        <fullName evidence="4">Glycosyl transferase</fullName>
    </submittedName>
</protein>
<evidence type="ECO:0000256" key="1">
    <source>
        <dbReference type="ARBA" id="ARBA00009481"/>
    </source>
</evidence>
<evidence type="ECO:0000313" key="7">
    <source>
        <dbReference type="Proteomes" id="UP000235114"/>
    </source>
</evidence>
<dbReference type="PANTHER" id="PTHR45947">
    <property type="entry name" value="SULFOQUINOVOSYL TRANSFERASE SQD2"/>
    <property type="match status" value="1"/>
</dbReference>
<dbReference type="RefSeq" id="WP_101577832.1">
    <property type="nucleotide sequence ID" value="NZ_PGVA01000028.1"/>
</dbReference>
<dbReference type="GO" id="GO:0016757">
    <property type="term" value="F:glycosyltransferase activity"/>
    <property type="evidence" value="ECO:0007669"/>
    <property type="project" value="InterPro"/>
</dbReference>
<dbReference type="InterPro" id="IPR050194">
    <property type="entry name" value="Glycosyltransferase_grp1"/>
</dbReference>
<comment type="caution">
    <text evidence="4">The sequence shown here is derived from an EMBL/GenBank/DDBJ whole genome shotgun (WGS) entry which is preliminary data.</text>
</comment>
<sequence length="382" mass="43021">MKIALVATEKLPVPAIRGGAIQIYLDSVASYIGKTENVTVISIKDPDLPESEKRSNVEYIRFDEHRYLEEVTRHVSQVHYDVVHLCNRPAWLTQLAEAAPKTKFILSVHNEMFAPDKLSDQEGKQCISAASKIITVSDYIGKTITSRFKQAQVKTKTVYSGVDLGEYQPRWSSEGAKTYERVRSELGLAGKKVILFVGRLSKVKGPHILLQALPHIIENHRDAMLVFVGSKWFGDDDINNYVKHLYTLGALYPDNVTFIKFVKPRDIPGLYAMSDVFVCSSQWQEPLARVHYEAMAAGLPIITSNRGGNPEVIDEGKNGYIIDDFENPEAYAFRLNQLLADSKKRHLLGKNGRAKVEAGFGWQTVANNLLRVYQQANKHFDK</sequence>
<reference evidence="4 6" key="1">
    <citation type="submission" date="2017-11" db="EMBL/GenBank/DDBJ databases">
        <title>Comparitive Functional Genomics of Dry Heat Resistant strains isolated from the Viking Spacecraft.</title>
        <authorList>
            <person name="Seuylemezian A."/>
            <person name="Cooper K."/>
            <person name="Vaishampayan P."/>
        </authorList>
    </citation>
    <scope>NUCLEOTIDE SEQUENCE [LARGE SCALE GENOMIC DNA]</scope>
    <source>
        <strain evidence="4 6">M4.6</strain>
    </source>
</reference>
<keyword evidence="4" id="KW-0808">Transferase</keyword>
<proteinExistence type="inferred from homology"/>
<dbReference type="InterPro" id="IPR028098">
    <property type="entry name" value="Glyco_trans_4-like_N"/>
</dbReference>
<evidence type="ECO:0000259" key="2">
    <source>
        <dbReference type="Pfam" id="PF00534"/>
    </source>
</evidence>
<evidence type="ECO:0000259" key="3">
    <source>
        <dbReference type="Pfam" id="PF13439"/>
    </source>
</evidence>
<reference evidence="5 7" key="2">
    <citation type="submission" date="2017-12" db="EMBL/GenBank/DDBJ databases">
        <title>Comparative Functional Genomics of Dry Heat Resistant strains isolated from the Viking Spacecraft.</title>
        <authorList>
            <person name="Seuylemezian A."/>
            <person name="Cooper K."/>
            <person name="Vaishampayan P."/>
        </authorList>
    </citation>
    <scope>NUCLEOTIDE SEQUENCE [LARGE SCALE GENOMIC DNA]</scope>
    <source>
        <strain evidence="5 7">ATCC 29669</strain>
    </source>
</reference>
<dbReference type="EMBL" id="PGVA01000028">
    <property type="protein sequence ID" value="PLR82116.1"/>
    <property type="molecule type" value="Genomic_DNA"/>
</dbReference>
<organism evidence="4 6">
    <name type="scientific">Bacillus canaveralius</name>
    <dbReference type="NCBI Taxonomy" id="1403243"/>
    <lineage>
        <taxon>Bacteria</taxon>
        <taxon>Bacillati</taxon>
        <taxon>Bacillota</taxon>
        <taxon>Bacilli</taxon>
        <taxon>Bacillales</taxon>
        <taxon>Bacillaceae</taxon>
        <taxon>Bacillus</taxon>
    </lineage>
</organism>
<feature type="domain" description="Glycosyltransferase subfamily 4-like N-terminal" evidence="3">
    <location>
        <begin position="65"/>
        <end position="164"/>
    </location>
</feature>
<dbReference type="Gene3D" id="3.40.50.2000">
    <property type="entry name" value="Glycogen Phosphorylase B"/>
    <property type="match status" value="2"/>
</dbReference>